<keyword evidence="6 7" id="KW-0472">Membrane</keyword>
<dbReference type="AlphaFoldDB" id="A0A841PT30"/>
<evidence type="ECO:0000256" key="4">
    <source>
        <dbReference type="ARBA" id="ARBA00022692"/>
    </source>
</evidence>
<feature type="region of interest" description="Disordered" evidence="8">
    <location>
        <begin position="70"/>
        <end position="113"/>
    </location>
</feature>
<keyword evidence="5 9" id="KW-1133">Transmembrane helix</keyword>
<evidence type="ECO:0000313" key="12">
    <source>
        <dbReference type="Proteomes" id="UP000581688"/>
    </source>
</evidence>
<comment type="similarity">
    <text evidence="2">Belongs to the MotB family.</text>
</comment>
<sequence length="270" mass="30621">MDYKKLRKKKKDSGSTASWMTTYADLITLVLVFFILLFSMSQIDIEKFKAVADSYRDRVIFDFNPSIVPAENPSELGDDVDAESPSELREPPANEENDEEEKEDENPDELESEGNLEELVQEVQSFLTREGLNEVISANITERGVVLILQEQILFESGEAELIEEGKPFLDKVGKLLNTIPNHVKVEGHTDSRPISTFRYPSNWELSGARASSVIRYLIDGHELDSKRFQLSSFADTRPIASNDSPENLQKNRRVEIVILEPEDVEKPSD</sequence>
<comment type="caution">
    <text evidence="11">The sequence shown here is derived from an EMBL/GenBank/DDBJ whole genome shotgun (WGS) entry which is preliminary data.</text>
</comment>
<protein>
    <submittedName>
        <fullName evidence="11">Chemotaxis protein MotB</fullName>
    </submittedName>
</protein>
<evidence type="ECO:0000256" key="9">
    <source>
        <dbReference type="SAM" id="Phobius"/>
    </source>
</evidence>
<keyword evidence="3" id="KW-1003">Cell membrane</keyword>
<dbReference type="GO" id="GO:0005886">
    <property type="term" value="C:plasma membrane"/>
    <property type="evidence" value="ECO:0007669"/>
    <property type="project" value="UniProtKB-SubCell"/>
</dbReference>
<dbReference type="SUPFAM" id="SSF103088">
    <property type="entry name" value="OmpA-like"/>
    <property type="match status" value="1"/>
</dbReference>
<feature type="transmembrane region" description="Helical" evidence="9">
    <location>
        <begin position="21"/>
        <end position="40"/>
    </location>
</feature>
<proteinExistence type="inferred from homology"/>
<dbReference type="CDD" id="cd07185">
    <property type="entry name" value="OmpA_C-like"/>
    <property type="match status" value="1"/>
</dbReference>
<reference evidence="11 12" key="1">
    <citation type="submission" date="2020-08" db="EMBL/GenBank/DDBJ databases">
        <title>Genomic Encyclopedia of Type Strains, Phase IV (KMG-IV): sequencing the most valuable type-strain genomes for metagenomic binning, comparative biology and taxonomic classification.</title>
        <authorList>
            <person name="Goeker M."/>
        </authorList>
    </citation>
    <scope>NUCLEOTIDE SEQUENCE [LARGE SCALE GENOMIC DNA]</scope>
    <source>
        <strain evidence="11 12">DSM 19612</strain>
    </source>
</reference>
<dbReference type="Proteomes" id="UP000581688">
    <property type="component" value="Unassembled WGS sequence"/>
</dbReference>
<evidence type="ECO:0000259" key="10">
    <source>
        <dbReference type="PROSITE" id="PS51123"/>
    </source>
</evidence>
<evidence type="ECO:0000256" key="2">
    <source>
        <dbReference type="ARBA" id="ARBA00008914"/>
    </source>
</evidence>
<dbReference type="Pfam" id="PF13677">
    <property type="entry name" value="MotB_plug"/>
    <property type="match status" value="1"/>
</dbReference>
<evidence type="ECO:0000256" key="8">
    <source>
        <dbReference type="SAM" id="MobiDB-lite"/>
    </source>
</evidence>
<evidence type="ECO:0000256" key="5">
    <source>
        <dbReference type="ARBA" id="ARBA00022989"/>
    </source>
</evidence>
<evidence type="ECO:0000256" key="3">
    <source>
        <dbReference type="ARBA" id="ARBA00022475"/>
    </source>
</evidence>
<accession>A0A841PT30</accession>
<dbReference type="InterPro" id="IPR025713">
    <property type="entry name" value="MotB-like_N_dom"/>
</dbReference>
<gene>
    <name evidence="11" type="ORF">HNQ94_000558</name>
</gene>
<evidence type="ECO:0000313" key="11">
    <source>
        <dbReference type="EMBL" id="MBB6452137.1"/>
    </source>
</evidence>
<dbReference type="PANTHER" id="PTHR30329">
    <property type="entry name" value="STATOR ELEMENT OF FLAGELLAR MOTOR COMPLEX"/>
    <property type="match status" value="1"/>
</dbReference>
<organism evidence="11 12">
    <name type="scientific">Salirhabdus euzebyi</name>
    <dbReference type="NCBI Taxonomy" id="394506"/>
    <lineage>
        <taxon>Bacteria</taxon>
        <taxon>Bacillati</taxon>
        <taxon>Bacillota</taxon>
        <taxon>Bacilli</taxon>
        <taxon>Bacillales</taxon>
        <taxon>Bacillaceae</taxon>
        <taxon>Salirhabdus</taxon>
    </lineage>
</organism>
<feature type="compositionally biased region" description="Acidic residues" evidence="8">
    <location>
        <begin position="93"/>
        <end position="113"/>
    </location>
</feature>
<dbReference type="EMBL" id="JACHGH010000001">
    <property type="protein sequence ID" value="MBB6452137.1"/>
    <property type="molecule type" value="Genomic_DNA"/>
</dbReference>
<dbReference type="Pfam" id="PF00691">
    <property type="entry name" value="OmpA"/>
    <property type="match status" value="1"/>
</dbReference>
<keyword evidence="12" id="KW-1185">Reference proteome</keyword>
<dbReference type="PROSITE" id="PS51123">
    <property type="entry name" value="OMPA_2"/>
    <property type="match status" value="1"/>
</dbReference>
<feature type="domain" description="OmpA-like" evidence="10">
    <location>
        <begin position="142"/>
        <end position="263"/>
    </location>
</feature>
<evidence type="ECO:0000256" key="6">
    <source>
        <dbReference type="ARBA" id="ARBA00023136"/>
    </source>
</evidence>
<dbReference type="NCBIfam" id="NF005382">
    <property type="entry name" value="PRK06925.1"/>
    <property type="match status" value="1"/>
</dbReference>
<dbReference type="RefSeq" id="WP_174494319.1">
    <property type="nucleotide sequence ID" value="NZ_CADDWK010000001.1"/>
</dbReference>
<keyword evidence="4 9" id="KW-0812">Transmembrane</keyword>
<dbReference type="InterPro" id="IPR006665">
    <property type="entry name" value="OmpA-like"/>
</dbReference>
<dbReference type="Gene3D" id="3.30.1330.60">
    <property type="entry name" value="OmpA-like domain"/>
    <property type="match status" value="1"/>
</dbReference>
<dbReference type="InterPro" id="IPR036737">
    <property type="entry name" value="OmpA-like_sf"/>
</dbReference>
<dbReference type="PANTHER" id="PTHR30329:SF16">
    <property type="entry name" value="CHEMOTAXIS MOTB PROTEIN"/>
    <property type="match status" value="1"/>
</dbReference>
<evidence type="ECO:0000256" key="1">
    <source>
        <dbReference type="ARBA" id="ARBA00004162"/>
    </source>
</evidence>
<name>A0A841PT30_9BACI</name>
<dbReference type="InterPro" id="IPR050330">
    <property type="entry name" value="Bact_OuterMem_StrucFunc"/>
</dbReference>
<comment type="subcellular location">
    <subcellularLocation>
        <location evidence="1">Cell membrane</location>
        <topology evidence="1">Single-pass membrane protein</topology>
    </subcellularLocation>
</comment>
<evidence type="ECO:0000256" key="7">
    <source>
        <dbReference type="PROSITE-ProRule" id="PRU00473"/>
    </source>
</evidence>